<accession>A0AAE1XU27</accession>
<dbReference type="AlphaFoldDB" id="A0AAE1XU27"/>
<organism evidence="1 2">
    <name type="scientific">Sesamum alatum</name>
    <dbReference type="NCBI Taxonomy" id="300844"/>
    <lineage>
        <taxon>Eukaryota</taxon>
        <taxon>Viridiplantae</taxon>
        <taxon>Streptophyta</taxon>
        <taxon>Embryophyta</taxon>
        <taxon>Tracheophyta</taxon>
        <taxon>Spermatophyta</taxon>
        <taxon>Magnoliopsida</taxon>
        <taxon>eudicotyledons</taxon>
        <taxon>Gunneridae</taxon>
        <taxon>Pentapetalae</taxon>
        <taxon>asterids</taxon>
        <taxon>lamiids</taxon>
        <taxon>Lamiales</taxon>
        <taxon>Pedaliaceae</taxon>
        <taxon>Sesamum</taxon>
    </lineage>
</organism>
<keyword evidence="2" id="KW-1185">Reference proteome</keyword>
<protein>
    <submittedName>
        <fullName evidence="1">Uncharacterized protein</fullName>
    </submittedName>
</protein>
<gene>
    <name evidence="1" type="ORF">Salat_2219200</name>
</gene>
<reference evidence="1" key="2">
    <citation type="journal article" date="2024" name="Plant">
        <title>Genomic evolution and insights into agronomic trait innovations of Sesamum species.</title>
        <authorList>
            <person name="Miao H."/>
            <person name="Wang L."/>
            <person name="Qu L."/>
            <person name="Liu H."/>
            <person name="Sun Y."/>
            <person name="Le M."/>
            <person name="Wang Q."/>
            <person name="Wei S."/>
            <person name="Zheng Y."/>
            <person name="Lin W."/>
            <person name="Duan Y."/>
            <person name="Cao H."/>
            <person name="Xiong S."/>
            <person name="Wang X."/>
            <person name="Wei L."/>
            <person name="Li C."/>
            <person name="Ma Q."/>
            <person name="Ju M."/>
            <person name="Zhao R."/>
            <person name="Li G."/>
            <person name="Mu C."/>
            <person name="Tian Q."/>
            <person name="Mei H."/>
            <person name="Zhang T."/>
            <person name="Gao T."/>
            <person name="Zhang H."/>
        </authorList>
    </citation>
    <scope>NUCLEOTIDE SEQUENCE</scope>
    <source>
        <strain evidence="1">3651</strain>
    </source>
</reference>
<name>A0AAE1XU27_9LAMI</name>
<dbReference type="Pfam" id="PF14009">
    <property type="entry name" value="PADRE"/>
    <property type="match status" value="1"/>
</dbReference>
<sequence length="159" mass="17527">MGNISSCFYAQSHSTAKLIDLHHNSLRLVDVPVTAAELMLERPGYVVSPLIDFRRDLRLSAMKADEILSGGSVYVLIPVTRVHGKVSESEMAIIDSACGERRSKRRSSRVLPVATEISGEGTDHNPVKVLGEGRDTGVPSYRNRMRQWKPALEPICEGI</sequence>
<proteinExistence type="predicted"/>
<dbReference type="PANTHER" id="PTHR33052">
    <property type="entry name" value="DUF4228 DOMAIN PROTEIN-RELATED"/>
    <property type="match status" value="1"/>
</dbReference>
<reference evidence="1" key="1">
    <citation type="submission" date="2020-06" db="EMBL/GenBank/DDBJ databases">
        <authorList>
            <person name="Li T."/>
            <person name="Hu X."/>
            <person name="Zhang T."/>
            <person name="Song X."/>
            <person name="Zhang H."/>
            <person name="Dai N."/>
            <person name="Sheng W."/>
            <person name="Hou X."/>
            <person name="Wei L."/>
        </authorList>
    </citation>
    <scope>NUCLEOTIDE SEQUENCE</scope>
    <source>
        <strain evidence="1">3651</strain>
        <tissue evidence="1">Leaf</tissue>
    </source>
</reference>
<dbReference type="Proteomes" id="UP001293254">
    <property type="component" value="Unassembled WGS sequence"/>
</dbReference>
<dbReference type="EMBL" id="JACGWO010000009">
    <property type="protein sequence ID" value="KAK4418065.1"/>
    <property type="molecule type" value="Genomic_DNA"/>
</dbReference>
<evidence type="ECO:0000313" key="1">
    <source>
        <dbReference type="EMBL" id="KAK4418065.1"/>
    </source>
</evidence>
<dbReference type="InterPro" id="IPR025322">
    <property type="entry name" value="PADRE_dom"/>
</dbReference>
<comment type="caution">
    <text evidence="1">The sequence shown here is derived from an EMBL/GenBank/DDBJ whole genome shotgun (WGS) entry which is preliminary data.</text>
</comment>
<evidence type="ECO:0000313" key="2">
    <source>
        <dbReference type="Proteomes" id="UP001293254"/>
    </source>
</evidence>